<protein>
    <recommendedName>
        <fullName evidence="2 11">Alkaline phosphatase</fullName>
        <ecNumber evidence="2 11">3.1.3.1</ecNumber>
    </recommendedName>
</protein>
<dbReference type="GO" id="GO:0000329">
    <property type="term" value="C:fungal-type vacuole membrane"/>
    <property type="evidence" value="ECO:0007669"/>
    <property type="project" value="TreeGrafter"/>
</dbReference>
<evidence type="ECO:0000256" key="9">
    <source>
        <dbReference type="PIRSR" id="PIRSR601952-2"/>
    </source>
</evidence>
<comment type="cofactor">
    <cofactor evidence="9">
        <name>Mg(2+)</name>
        <dbReference type="ChEBI" id="CHEBI:18420"/>
    </cofactor>
    <text evidence="9">Binds 1 Mg(2+) ion.</text>
</comment>
<evidence type="ECO:0000256" key="10">
    <source>
        <dbReference type="RuleBase" id="RU003946"/>
    </source>
</evidence>
<evidence type="ECO:0000256" key="4">
    <source>
        <dbReference type="ARBA" id="ARBA00022723"/>
    </source>
</evidence>
<evidence type="ECO:0000256" key="6">
    <source>
        <dbReference type="ARBA" id="ARBA00022833"/>
    </source>
</evidence>
<sequence length="559" mass="62144">MHYKENQEIDNETRLQLMDDNNSEDWVDGATRPPRALTFCKKSLLGGLICALVLLEQAKSSTISGPAPRNIIMMISDGMGPASVSFSRTFYQYIHGLPYDHEMPLDTIHVGQSRTRSSSTLVTDSAAGATAFSCGLKTYNGAIGVDPKKNPCGTVLESAKYHHGMRTGLVATSRITHATPASFSAHVVDRDNENAIAVQQIGDYRLGRSVDLMFGGGYCHFLPKSDTRSCRRDERDLFKEASDKFGWEHVLSIDHNRTEFDALSNDASVLPVLGLFHPDHMNYEIDRDPALEPSLTEMTDKALKILSSSAEQEEEDKGFFLMVEGSRIDMAAHSNDPVAHLHDILEYQNTIELVKRFVDEHPDTLLISTSDHETGGLSLARQVTTAYPKYLWYPNVLIKATQSTVALANKIKAQASVTQDFLVKEILQKGLGIGDATAEELDRLVKIGSTKRLDQYLADMISIRAQLGWTTHGHSGVDVNLYAYGAQADNLRGSHENIEIGEFIARMLNLDLNELTMMLNEDKDDFAVKALSDDDKKEYTNMLDTYHSDPKNLHHPSYS</sequence>
<evidence type="ECO:0000256" key="7">
    <source>
        <dbReference type="ARBA" id="ARBA00022842"/>
    </source>
</evidence>
<dbReference type="Pfam" id="PF00245">
    <property type="entry name" value="Alk_phosphatase"/>
    <property type="match status" value="1"/>
</dbReference>
<dbReference type="PANTHER" id="PTHR11596">
    <property type="entry name" value="ALKALINE PHOSPHATASE"/>
    <property type="match status" value="1"/>
</dbReference>
<dbReference type="InterPro" id="IPR018299">
    <property type="entry name" value="Alkaline_phosphatase_AS"/>
</dbReference>
<dbReference type="FunFam" id="1.10.60.40:FF:000002">
    <property type="entry name" value="Alkaline phosphatase"/>
    <property type="match status" value="1"/>
</dbReference>
<dbReference type="SUPFAM" id="SSF53649">
    <property type="entry name" value="Alkaline phosphatase-like"/>
    <property type="match status" value="1"/>
</dbReference>
<feature type="active site" description="Phosphoserine intermediate" evidence="8">
    <location>
        <position position="125"/>
    </location>
</feature>
<organism evidence="12">
    <name type="scientific">Lichtheimia ramosa</name>
    <dbReference type="NCBI Taxonomy" id="688394"/>
    <lineage>
        <taxon>Eukaryota</taxon>
        <taxon>Fungi</taxon>
        <taxon>Fungi incertae sedis</taxon>
        <taxon>Mucoromycota</taxon>
        <taxon>Mucoromycotina</taxon>
        <taxon>Mucoromycetes</taxon>
        <taxon>Mucorales</taxon>
        <taxon>Lichtheimiaceae</taxon>
        <taxon>Lichtheimia</taxon>
    </lineage>
</organism>
<evidence type="ECO:0000256" key="5">
    <source>
        <dbReference type="ARBA" id="ARBA00022801"/>
    </source>
</evidence>
<feature type="binding site" evidence="9">
    <location>
        <position position="77"/>
    </location>
    <ligand>
        <name>Zn(2+)</name>
        <dbReference type="ChEBI" id="CHEBI:29105"/>
        <label>2</label>
    </ligand>
</feature>
<gene>
    <name evidence="12" type="ORF">LRAMOSA00995</name>
</gene>
<dbReference type="Gene3D" id="1.10.60.40">
    <property type="match status" value="1"/>
</dbReference>
<feature type="binding site" evidence="9">
    <location>
        <position position="324"/>
    </location>
    <ligand>
        <name>Mg(2+)</name>
        <dbReference type="ChEBI" id="CHEBI:18420"/>
    </ligand>
</feature>
<dbReference type="InterPro" id="IPR001952">
    <property type="entry name" value="Alkaline_phosphatase"/>
</dbReference>
<feature type="binding site" evidence="9">
    <location>
        <position position="77"/>
    </location>
    <ligand>
        <name>Mg(2+)</name>
        <dbReference type="ChEBI" id="CHEBI:18420"/>
    </ligand>
</feature>
<dbReference type="AlphaFoldDB" id="A0A077WBT3"/>
<dbReference type="EC" id="3.1.3.1" evidence="2 11"/>
<dbReference type="PANTHER" id="PTHR11596:SF5">
    <property type="entry name" value="ALKALINE PHOSPHATASE"/>
    <property type="match status" value="1"/>
</dbReference>
<accession>A0A077WBT3</accession>
<feature type="binding site" evidence="9">
    <location>
        <position position="372"/>
    </location>
    <ligand>
        <name>Zn(2+)</name>
        <dbReference type="ChEBI" id="CHEBI:29105"/>
        <label>2</label>
    </ligand>
</feature>
<keyword evidence="5 11" id="KW-0378">Hydrolase</keyword>
<evidence type="ECO:0000313" key="12">
    <source>
        <dbReference type="EMBL" id="CDS03593.1"/>
    </source>
</evidence>
<dbReference type="CDD" id="cd16012">
    <property type="entry name" value="ALP"/>
    <property type="match status" value="1"/>
</dbReference>
<comment type="cofactor">
    <cofactor evidence="9">
        <name>Zn(2+)</name>
        <dbReference type="ChEBI" id="CHEBI:29105"/>
    </cofactor>
    <text evidence="9">Binds 2 Zn(2+) ions.</text>
</comment>
<evidence type="ECO:0000256" key="1">
    <source>
        <dbReference type="ARBA" id="ARBA00005984"/>
    </source>
</evidence>
<dbReference type="PRINTS" id="PR00113">
    <property type="entry name" value="ALKPHPHTASE"/>
</dbReference>
<dbReference type="PROSITE" id="PS00123">
    <property type="entry name" value="ALKALINE_PHOSPHATASE"/>
    <property type="match status" value="1"/>
</dbReference>
<dbReference type="InterPro" id="IPR017850">
    <property type="entry name" value="Alkaline_phosphatase_core_sf"/>
</dbReference>
<keyword evidence="7 9" id="KW-0460">Magnesium</keyword>
<comment type="catalytic activity">
    <reaction evidence="11">
        <text>a phosphate monoester + H2O = an alcohol + phosphate</text>
        <dbReference type="Rhea" id="RHEA:15017"/>
        <dbReference type="ChEBI" id="CHEBI:15377"/>
        <dbReference type="ChEBI" id="CHEBI:30879"/>
        <dbReference type="ChEBI" id="CHEBI:43474"/>
        <dbReference type="ChEBI" id="CHEBI:67140"/>
        <dbReference type="EC" id="3.1.3.1"/>
    </reaction>
</comment>
<dbReference type="EMBL" id="LK023313">
    <property type="protein sequence ID" value="CDS03593.1"/>
    <property type="molecule type" value="Genomic_DNA"/>
</dbReference>
<feature type="binding site" evidence="9">
    <location>
        <position position="371"/>
    </location>
    <ligand>
        <name>Zn(2+)</name>
        <dbReference type="ChEBI" id="CHEBI:29105"/>
        <label>2</label>
    </ligand>
</feature>
<feature type="binding site" evidence="9">
    <location>
        <position position="179"/>
    </location>
    <ligand>
        <name>Mg(2+)</name>
        <dbReference type="ChEBI" id="CHEBI:18420"/>
    </ligand>
</feature>
<keyword evidence="6 9" id="KW-0862">Zinc</keyword>
<feature type="binding site" evidence="9">
    <location>
        <position position="333"/>
    </location>
    <ligand>
        <name>Zn(2+)</name>
        <dbReference type="ChEBI" id="CHEBI:29105"/>
        <label>2</label>
    </ligand>
</feature>
<dbReference type="OrthoDB" id="7392499at2759"/>
<feature type="binding site" evidence="9">
    <location>
        <position position="329"/>
    </location>
    <ligand>
        <name>Zn(2+)</name>
        <dbReference type="ChEBI" id="CHEBI:29105"/>
        <label>2</label>
    </ligand>
</feature>
<keyword evidence="4 9" id="KW-0479">Metal-binding</keyword>
<reference evidence="12" key="1">
    <citation type="journal article" date="2014" name="Genome Announc.">
        <title>De novo whole-genome sequence and genome annotation of Lichtheimia ramosa.</title>
        <authorList>
            <person name="Linde J."/>
            <person name="Schwartze V."/>
            <person name="Binder U."/>
            <person name="Lass-Florl C."/>
            <person name="Voigt K."/>
            <person name="Horn F."/>
        </authorList>
    </citation>
    <scope>NUCLEOTIDE SEQUENCE</scope>
    <source>
        <strain evidence="12">JMRC FSU:6197</strain>
    </source>
</reference>
<name>A0A077WBT3_9FUNG</name>
<dbReference type="GO" id="GO:0046872">
    <property type="term" value="F:metal ion binding"/>
    <property type="evidence" value="ECO:0007669"/>
    <property type="project" value="UniProtKB-KW"/>
</dbReference>
<dbReference type="SMART" id="SM00098">
    <property type="entry name" value="alkPPc"/>
    <property type="match status" value="1"/>
</dbReference>
<dbReference type="GO" id="GO:0004035">
    <property type="term" value="F:alkaline phosphatase activity"/>
    <property type="evidence" value="ECO:0007669"/>
    <property type="project" value="UniProtKB-EC"/>
</dbReference>
<proteinExistence type="inferred from homology"/>
<evidence type="ECO:0000256" key="2">
    <source>
        <dbReference type="ARBA" id="ARBA00012647"/>
    </source>
</evidence>
<evidence type="ECO:0000256" key="11">
    <source>
        <dbReference type="RuleBase" id="RU003947"/>
    </source>
</evidence>
<evidence type="ECO:0000256" key="8">
    <source>
        <dbReference type="PIRSR" id="PIRSR601952-1"/>
    </source>
</evidence>
<evidence type="ECO:0000256" key="3">
    <source>
        <dbReference type="ARBA" id="ARBA00022553"/>
    </source>
</evidence>
<feature type="binding site" evidence="9">
    <location>
        <position position="474"/>
    </location>
    <ligand>
        <name>Zn(2+)</name>
        <dbReference type="ChEBI" id="CHEBI:29105"/>
        <label>2</label>
    </ligand>
</feature>
<feature type="binding site" evidence="9">
    <location>
        <position position="177"/>
    </location>
    <ligand>
        <name>Mg(2+)</name>
        <dbReference type="ChEBI" id="CHEBI:18420"/>
    </ligand>
</feature>
<comment type="similarity">
    <text evidence="1 10">Belongs to the alkaline phosphatase family.</text>
</comment>
<keyword evidence="3" id="KW-0597">Phosphoprotein</keyword>
<dbReference type="Gene3D" id="3.40.720.10">
    <property type="entry name" value="Alkaline Phosphatase, subunit A"/>
    <property type="match status" value="1"/>
</dbReference>